<dbReference type="Gene3D" id="6.10.250.3440">
    <property type="match status" value="1"/>
</dbReference>
<reference evidence="10 11" key="1">
    <citation type="submission" date="2019-07" db="EMBL/GenBank/DDBJ databases">
        <title>Draft genome assembly of a fouling barnacle, Amphibalanus amphitrite (Darwin, 1854): The first reference genome for Thecostraca.</title>
        <authorList>
            <person name="Kim W."/>
        </authorList>
    </citation>
    <scope>NUCLEOTIDE SEQUENCE [LARGE SCALE GENOMIC DNA]</scope>
    <source>
        <strain evidence="10">SNU_AA5</strain>
        <tissue evidence="10">Soma without cirri and trophi</tissue>
    </source>
</reference>
<keyword evidence="5" id="KW-0496">Mitochondrion</keyword>
<name>A0A6A4VQR8_AMPAM</name>
<keyword evidence="6" id="KW-0687">Ribonucleoprotein</keyword>
<dbReference type="InterPro" id="IPR019192">
    <property type="entry name" value="Ribosomal_mL40"/>
</dbReference>
<dbReference type="AlphaFoldDB" id="A0A6A4VQR8"/>
<keyword evidence="3" id="KW-0809">Transit peptide</keyword>
<evidence type="ECO:0000256" key="6">
    <source>
        <dbReference type="ARBA" id="ARBA00023274"/>
    </source>
</evidence>
<organism evidence="10 11">
    <name type="scientific">Amphibalanus amphitrite</name>
    <name type="common">Striped barnacle</name>
    <name type="synonym">Balanus amphitrite</name>
    <dbReference type="NCBI Taxonomy" id="1232801"/>
    <lineage>
        <taxon>Eukaryota</taxon>
        <taxon>Metazoa</taxon>
        <taxon>Ecdysozoa</taxon>
        <taxon>Arthropoda</taxon>
        <taxon>Crustacea</taxon>
        <taxon>Multicrustacea</taxon>
        <taxon>Cirripedia</taxon>
        <taxon>Thoracica</taxon>
        <taxon>Thoracicalcarea</taxon>
        <taxon>Balanomorpha</taxon>
        <taxon>Balanoidea</taxon>
        <taxon>Balanidae</taxon>
        <taxon>Amphibalaninae</taxon>
        <taxon>Amphibalanus</taxon>
    </lineage>
</organism>
<gene>
    <name evidence="10" type="primary">Mrpl40_3</name>
    <name evidence="10" type="ORF">FJT64_005604</name>
</gene>
<evidence type="ECO:0000256" key="8">
    <source>
        <dbReference type="ARBA" id="ARBA00083752"/>
    </source>
</evidence>
<dbReference type="Pfam" id="PF09812">
    <property type="entry name" value="MRP-L28"/>
    <property type="match status" value="1"/>
</dbReference>
<keyword evidence="11" id="KW-1185">Reference proteome</keyword>
<evidence type="ECO:0000256" key="1">
    <source>
        <dbReference type="ARBA" id="ARBA00004173"/>
    </source>
</evidence>
<comment type="subcellular location">
    <subcellularLocation>
        <location evidence="1">Mitochondrion</location>
    </subcellularLocation>
</comment>
<evidence type="ECO:0000256" key="2">
    <source>
        <dbReference type="ARBA" id="ARBA00009360"/>
    </source>
</evidence>
<evidence type="ECO:0000313" key="10">
    <source>
        <dbReference type="EMBL" id="KAF0296996.1"/>
    </source>
</evidence>
<dbReference type="InterPro" id="IPR039145">
    <property type="entry name" value="Ribosomal_mL40_metazoa/plant"/>
</dbReference>
<protein>
    <recommendedName>
        <fullName evidence="7">Large ribosomal subunit protein mL40</fullName>
    </recommendedName>
    <alternativeName>
        <fullName evidence="8">39S ribosomal protein L40, mitochondrial</fullName>
    </alternativeName>
</protein>
<keyword evidence="4 10" id="KW-0689">Ribosomal protein</keyword>
<dbReference type="Proteomes" id="UP000440578">
    <property type="component" value="Unassembled WGS sequence"/>
</dbReference>
<feature type="region of interest" description="Disordered" evidence="9">
    <location>
        <begin position="185"/>
        <end position="212"/>
    </location>
</feature>
<evidence type="ECO:0000256" key="7">
    <source>
        <dbReference type="ARBA" id="ARBA00035192"/>
    </source>
</evidence>
<evidence type="ECO:0000313" key="11">
    <source>
        <dbReference type="Proteomes" id="UP000440578"/>
    </source>
</evidence>
<dbReference type="FunFam" id="6.10.250.3440:FF:000001">
    <property type="entry name" value="Mitochondrial ribosomal protein L40"/>
    <property type="match status" value="1"/>
</dbReference>
<comment type="similarity">
    <text evidence="2">Belongs to the mitochondrion-specific ribosomal protein mL40 family.</text>
</comment>
<dbReference type="PANTHER" id="PTHR13359:SF2">
    <property type="entry name" value="LARGE RIBOSOMAL SUBUNIT PROTEIN ML40"/>
    <property type="match status" value="1"/>
</dbReference>
<accession>A0A6A4VQR8</accession>
<comment type="caution">
    <text evidence="10">The sequence shown here is derived from an EMBL/GenBank/DDBJ whole genome shotgun (WGS) entry which is preliminary data.</text>
</comment>
<evidence type="ECO:0000256" key="9">
    <source>
        <dbReference type="SAM" id="MobiDB-lite"/>
    </source>
</evidence>
<dbReference type="PANTHER" id="PTHR13359">
    <property type="entry name" value="39S RIBOSOMAL PROTEIN L40, MITOCHONDRIAL"/>
    <property type="match status" value="1"/>
</dbReference>
<proteinExistence type="inferred from homology"/>
<evidence type="ECO:0000256" key="5">
    <source>
        <dbReference type="ARBA" id="ARBA00023128"/>
    </source>
</evidence>
<evidence type="ECO:0000256" key="4">
    <source>
        <dbReference type="ARBA" id="ARBA00022980"/>
    </source>
</evidence>
<dbReference type="GO" id="GO:0005762">
    <property type="term" value="C:mitochondrial large ribosomal subunit"/>
    <property type="evidence" value="ECO:0007669"/>
    <property type="project" value="InterPro"/>
</dbReference>
<sequence>MALSLGLSTVQRLAANVLDMSLSRSLCALTISTRRDISTSSAAAIAVSHPLCAEPLKKKKRIDPAVVRAREERRRRKLEKAIRRLEKSSRQLKPLAEMELPREVRAELSERRRPARPLTTEEANERFDLMKEWTRHRREQHVADVAVLRRIQESRAKALRELRAESFQLYCAAIEEDPGLVPWAHSGPTLTPPIDGYDAPDGDYVDTTRRWE</sequence>
<dbReference type="OrthoDB" id="5977625at2759"/>
<evidence type="ECO:0000256" key="3">
    <source>
        <dbReference type="ARBA" id="ARBA00022946"/>
    </source>
</evidence>
<dbReference type="EMBL" id="VIIS01001519">
    <property type="protein sequence ID" value="KAF0296996.1"/>
    <property type="molecule type" value="Genomic_DNA"/>
</dbReference>